<evidence type="ECO:0000256" key="1">
    <source>
        <dbReference type="SAM" id="Phobius"/>
    </source>
</evidence>
<proteinExistence type="predicted"/>
<name>A0A9D7LP57_9RHOO</name>
<comment type="caution">
    <text evidence="2">The sequence shown here is derived from an EMBL/GenBank/DDBJ whole genome shotgun (WGS) entry which is preliminary data.</text>
</comment>
<protein>
    <submittedName>
        <fullName evidence="2">Uncharacterized protein</fullName>
    </submittedName>
</protein>
<organism evidence="2 3">
    <name type="scientific">Candidatus Dechloromonas phosphorivorans</name>
    <dbReference type="NCBI Taxonomy" id="2899244"/>
    <lineage>
        <taxon>Bacteria</taxon>
        <taxon>Pseudomonadati</taxon>
        <taxon>Pseudomonadota</taxon>
        <taxon>Betaproteobacteria</taxon>
        <taxon>Rhodocyclales</taxon>
        <taxon>Azonexaceae</taxon>
        <taxon>Dechloromonas</taxon>
    </lineage>
</organism>
<evidence type="ECO:0000313" key="3">
    <source>
        <dbReference type="Proteomes" id="UP000808146"/>
    </source>
</evidence>
<keyword evidence="1" id="KW-1133">Transmembrane helix</keyword>
<keyword evidence="1" id="KW-0812">Transmembrane</keyword>
<accession>A0A9D7LP57</accession>
<dbReference type="EMBL" id="JADKBR010000002">
    <property type="protein sequence ID" value="MBK8889538.1"/>
    <property type="molecule type" value="Genomic_DNA"/>
</dbReference>
<sequence>MVTKAGFRARQVDSYQTLASHGSGLRFAKVGATLADWRKAFSARDLAALMTTIIWFRDRRVMSIARWLQAFLFLLALAAAAWRAPTPEAPAFTDTRAIGN</sequence>
<reference evidence="2" key="1">
    <citation type="submission" date="2020-10" db="EMBL/GenBank/DDBJ databases">
        <title>Connecting structure to function with the recovery of over 1000 high-quality activated sludge metagenome-assembled genomes encoding full-length rRNA genes using long-read sequencing.</title>
        <authorList>
            <person name="Singleton C.M."/>
            <person name="Petriglieri F."/>
            <person name="Kristensen J.M."/>
            <person name="Kirkegaard R.H."/>
            <person name="Michaelsen T.Y."/>
            <person name="Andersen M.H."/>
            <person name="Karst S.M."/>
            <person name="Dueholm M.S."/>
            <person name="Nielsen P.H."/>
            <person name="Albertsen M."/>
        </authorList>
    </citation>
    <scope>NUCLEOTIDE SEQUENCE</scope>
    <source>
        <strain evidence="2">OdNE_18-Q3-R46-58_BAT3C.305</strain>
    </source>
</reference>
<dbReference type="Proteomes" id="UP000808146">
    <property type="component" value="Unassembled WGS sequence"/>
</dbReference>
<gene>
    <name evidence="2" type="ORF">IPN75_03660</name>
</gene>
<feature type="transmembrane region" description="Helical" evidence="1">
    <location>
        <begin position="64"/>
        <end position="82"/>
    </location>
</feature>
<dbReference type="AlphaFoldDB" id="A0A9D7LP57"/>
<keyword evidence="1" id="KW-0472">Membrane</keyword>
<evidence type="ECO:0000313" key="2">
    <source>
        <dbReference type="EMBL" id="MBK8889538.1"/>
    </source>
</evidence>